<evidence type="ECO:0000313" key="3">
    <source>
        <dbReference type="Proteomes" id="UP000035704"/>
    </source>
</evidence>
<dbReference type="RefSeq" id="WP_044825220.1">
    <property type="nucleotide sequence ID" value="NZ_CP009687.1"/>
</dbReference>
<evidence type="ECO:0000259" key="1">
    <source>
        <dbReference type="Pfam" id="PF12957"/>
    </source>
</evidence>
<dbReference type="EMBL" id="CP009687">
    <property type="protein sequence ID" value="AKL96189.1"/>
    <property type="molecule type" value="Genomic_DNA"/>
</dbReference>
<dbReference type="KEGG" id="cace:CACET_c27440"/>
<dbReference type="Proteomes" id="UP000035704">
    <property type="component" value="Chromosome"/>
</dbReference>
<proteinExistence type="predicted"/>
<dbReference type="Pfam" id="PF12957">
    <property type="entry name" value="DUF3846"/>
    <property type="match status" value="1"/>
</dbReference>
<organism evidence="2 3">
    <name type="scientific">Clostridium aceticum</name>
    <dbReference type="NCBI Taxonomy" id="84022"/>
    <lineage>
        <taxon>Bacteria</taxon>
        <taxon>Bacillati</taxon>
        <taxon>Bacillota</taxon>
        <taxon>Clostridia</taxon>
        <taxon>Eubacteriales</taxon>
        <taxon>Clostridiaceae</taxon>
        <taxon>Clostridium</taxon>
    </lineage>
</organism>
<dbReference type="PATRIC" id="fig|84022.5.peg.680"/>
<protein>
    <recommendedName>
        <fullName evidence="1">DUF3846 domain-containing protein</fullName>
    </recommendedName>
</protein>
<dbReference type="AlphaFoldDB" id="A0A0D8I993"/>
<dbReference type="OrthoDB" id="9813511at2"/>
<dbReference type="STRING" id="84022.CACET_c27440"/>
<accession>A0A0D8I993</accession>
<gene>
    <name evidence="2" type="ORF">CACET_c27440</name>
</gene>
<dbReference type="InterPro" id="IPR024559">
    <property type="entry name" value="DUF3846"/>
</dbReference>
<evidence type="ECO:0000313" key="2">
    <source>
        <dbReference type="EMBL" id="AKL96189.1"/>
    </source>
</evidence>
<name>A0A0D8I993_9CLOT</name>
<reference evidence="2 3" key="1">
    <citation type="submission" date="2014-10" db="EMBL/GenBank/DDBJ databases">
        <title>Genome sequence of Clostridium aceticum DSM 1496.</title>
        <authorList>
            <person name="Poehlein A."/>
            <person name="Schiel-Bengelsdorf B."/>
            <person name="Gottschalk G."/>
            <person name="Duerre P."/>
            <person name="Daniel R."/>
        </authorList>
    </citation>
    <scope>NUCLEOTIDE SEQUENCE [LARGE SCALE GENOMIC DNA]</scope>
    <source>
        <strain evidence="2 3">DSM 1496</strain>
    </source>
</reference>
<keyword evidence="3" id="KW-1185">Reference proteome</keyword>
<sequence>MRIVYIEAGKKPEVRNIGHSLKEMQKLVGGYIETIHPFNDTAVIVCNEEGKINGLPLNRGLMHPETGELYEIIAGNFFICDAPVDSDEFASLSNQQVETYMEQFKYPESFIMEDGRIVIIKCINI</sequence>
<feature type="domain" description="DUF3846" evidence="1">
    <location>
        <begin position="1"/>
        <end position="105"/>
    </location>
</feature>